<sequence>MDLIDAMCSTGTCRYYTDQPVPDEALYTAFEAARCAPQGGNRQPVRFIVVRDKNTKQALSDLYQPMWRAYYDGIHSGDIHVGAVPKTVQAADHFARNLAHHPVLVVVCAEIESLHATDSGLDRVSVVGGASIYPTVQNFCLALRGQGIASALTTLLCSVEPDVTKLLGIPDGFLTAAHLAVGYPAKPFPTKLTRAPVEEFVYLDTFGSPLYGS</sequence>
<feature type="domain" description="Nitroreductase" evidence="4">
    <location>
        <begin position="12"/>
        <end position="183"/>
    </location>
</feature>
<dbReference type="InterPro" id="IPR000415">
    <property type="entry name" value="Nitroreductase-like"/>
</dbReference>
<keyword evidence="3" id="KW-0560">Oxidoreductase</keyword>
<dbReference type="Gene3D" id="3.40.109.10">
    <property type="entry name" value="NADH Oxidase"/>
    <property type="match status" value="1"/>
</dbReference>
<dbReference type="Pfam" id="PF00881">
    <property type="entry name" value="Nitroreductase"/>
    <property type="match status" value="1"/>
</dbReference>
<keyword evidence="2" id="KW-0288">FMN</keyword>
<proteinExistence type="predicted"/>
<keyword evidence="6" id="KW-1185">Reference proteome</keyword>
<protein>
    <submittedName>
        <fullName evidence="5">Nitroreductase family protein</fullName>
    </submittedName>
</protein>
<keyword evidence="1" id="KW-0285">Flavoprotein</keyword>
<dbReference type="AlphaFoldDB" id="A0A5N8XHT8"/>
<name>A0A5N8XHT8_9ACTN</name>
<dbReference type="OrthoDB" id="9798230at2"/>
<dbReference type="InterPro" id="IPR029479">
    <property type="entry name" value="Nitroreductase"/>
</dbReference>
<dbReference type="PANTHER" id="PTHR23026:SF90">
    <property type="entry name" value="IODOTYROSINE DEIODINASE 1"/>
    <property type="match status" value="1"/>
</dbReference>
<dbReference type="CDD" id="cd02062">
    <property type="entry name" value="Nitro_FMN_reductase"/>
    <property type="match status" value="1"/>
</dbReference>
<dbReference type="EMBL" id="VJZC01000117">
    <property type="protein sequence ID" value="MPY59053.1"/>
    <property type="molecule type" value="Genomic_DNA"/>
</dbReference>
<evidence type="ECO:0000256" key="3">
    <source>
        <dbReference type="ARBA" id="ARBA00023002"/>
    </source>
</evidence>
<evidence type="ECO:0000259" key="4">
    <source>
        <dbReference type="Pfam" id="PF00881"/>
    </source>
</evidence>
<dbReference type="SUPFAM" id="SSF55469">
    <property type="entry name" value="FMN-dependent nitroreductase-like"/>
    <property type="match status" value="1"/>
</dbReference>
<accession>A0A5N8XHT8</accession>
<comment type="caution">
    <text evidence="5">The sequence shown here is derived from an EMBL/GenBank/DDBJ whole genome shotgun (WGS) entry which is preliminary data.</text>
</comment>
<reference evidence="5 6" key="1">
    <citation type="submission" date="2019-07" db="EMBL/GenBank/DDBJ databases">
        <title>New species of Amycolatopsis and Streptomyces.</title>
        <authorList>
            <person name="Duangmal K."/>
            <person name="Teo W.F.A."/>
            <person name="Lipun K."/>
        </authorList>
    </citation>
    <scope>NUCLEOTIDE SEQUENCE [LARGE SCALE GENOMIC DNA]</scope>
    <source>
        <strain evidence="5 6">NBRC 106415</strain>
    </source>
</reference>
<dbReference type="RefSeq" id="WP_152772567.1">
    <property type="nucleotide sequence ID" value="NZ_VJZC01000117.1"/>
</dbReference>
<evidence type="ECO:0000313" key="5">
    <source>
        <dbReference type="EMBL" id="MPY59053.1"/>
    </source>
</evidence>
<dbReference type="InterPro" id="IPR050627">
    <property type="entry name" value="Nitroreductase/BluB"/>
</dbReference>
<evidence type="ECO:0000256" key="2">
    <source>
        <dbReference type="ARBA" id="ARBA00022643"/>
    </source>
</evidence>
<dbReference type="GO" id="GO:0016491">
    <property type="term" value="F:oxidoreductase activity"/>
    <property type="evidence" value="ECO:0007669"/>
    <property type="project" value="UniProtKB-KW"/>
</dbReference>
<organism evidence="5 6">
    <name type="scientific">Streptomyces spongiae</name>
    <dbReference type="NCBI Taxonomy" id="565072"/>
    <lineage>
        <taxon>Bacteria</taxon>
        <taxon>Bacillati</taxon>
        <taxon>Actinomycetota</taxon>
        <taxon>Actinomycetes</taxon>
        <taxon>Kitasatosporales</taxon>
        <taxon>Streptomycetaceae</taxon>
        <taxon>Streptomyces</taxon>
    </lineage>
</organism>
<evidence type="ECO:0000313" key="6">
    <source>
        <dbReference type="Proteomes" id="UP000400924"/>
    </source>
</evidence>
<evidence type="ECO:0000256" key="1">
    <source>
        <dbReference type="ARBA" id="ARBA00022630"/>
    </source>
</evidence>
<dbReference type="Proteomes" id="UP000400924">
    <property type="component" value="Unassembled WGS sequence"/>
</dbReference>
<dbReference type="PANTHER" id="PTHR23026">
    <property type="entry name" value="NADPH NITROREDUCTASE"/>
    <property type="match status" value="1"/>
</dbReference>
<gene>
    <name evidence="5" type="ORF">FNH08_18320</name>
</gene>